<dbReference type="EMBL" id="JACJTC010000031">
    <property type="protein sequence ID" value="MBD2615776.1"/>
    <property type="molecule type" value="Genomic_DNA"/>
</dbReference>
<reference evidence="7 8" key="1">
    <citation type="journal article" date="2020" name="ISME J.">
        <title>Comparative genomics reveals insights into cyanobacterial evolution and habitat adaptation.</title>
        <authorList>
            <person name="Chen M.Y."/>
            <person name="Teng W.K."/>
            <person name="Zhao L."/>
            <person name="Hu C.X."/>
            <person name="Zhou Y.K."/>
            <person name="Han B.P."/>
            <person name="Song L.R."/>
            <person name="Shu W.S."/>
        </authorList>
    </citation>
    <scope>NUCLEOTIDE SEQUENCE [LARGE SCALE GENOMIC DNA]</scope>
    <source>
        <strain evidence="7 8">FACHB-252</strain>
    </source>
</reference>
<evidence type="ECO:0000313" key="8">
    <source>
        <dbReference type="Proteomes" id="UP000606396"/>
    </source>
</evidence>
<dbReference type="Pfam" id="PF13531">
    <property type="entry name" value="SBP_bac_11"/>
    <property type="match status" value="1"/>
</dbReference>
<dbReference type="PROSITE" id="PS00757">
    <property type="entry name" value="PROK_SULFATE_BIND_2"/>
    <property type="match status" value="1"/>
</dbReference>
<comment type="caution">
    <text evidence="7">The sequence shown here is derived from an EMBL/GenBank/DDBJ whole genome shotgun (WGS) entry which is preliminary data.</text>
</comment>
<evidence type="ECO:0000256" key="2">
    <source>
        <dbReference type="ARBA" id="ARBA00006099"/>
    </source>
</evidence>
<evidence type="ECO:0000256" key="6">
    <source>
        <dbReference type="SAM" id="Phobius"/>
    </source>
</evidence>
<evidence type="ECO:0000256" key="3">
    <source>
        <dbReference type="ARBA" id="ARBA00022448"/>
    </source>
</evidence>
<organism evidence="7 8">
    <name type="scientific">Nostoc punctiforme FACHB-252</name>
    <dbReference type="NCBI Taxonomy" id="1357509"/>
    <lineage>
        <taxon>Bacteria</taxon>
        <taxon>Bacillati</taxon>
        <taxon>Cyanobacteriota</taxon>
        <taxon>Cyanophyceae</taxon>
        <taxon>Nostocales</taxon>
        <taxon>Nostocaceae</taxon>
        <taxon>Nostoc</taxon>
    </lineage>
</organism>
<dbReference type="NCBIfam" id="TIGR00971">
    <property type="entry name" value="3a0106s03"/>
    <property type="match status" value="1"/>
</dbReference>
<accession>A0ABR8HIV7</accession>
<keyword evidence="6" id="KW-0472">Membrane</keyword>
<dbReference type="InterPro" id="IPR034408">
    <property type="entry name" value="Sulphate/thiosulphate_BS"/>
</dbReference>
<keyword evidence="8" id="KW-1185">Reference proteome</keyword>
<dbReference type="PANTHER" id="PTHR30368:SF2">
    <property type="entry name" value="SULFATE-BINDING PROTEIN"/>
    <property type="match status" value="1"/>
</dbReference>
<keyword evidence="5" id="KW-0574">Periplasm</keyword>
<gene>
    <name evidence="7" type="ORF">H6G94_31765</name>
</gene>
<evidence type="ECO:0000256" key="5">
    <source>
        <dbReference type="ARBA" id="ARBA00022764"/>
    </source>
</evidence>
<protein>
    <submittedName>
        <fullName evidence="7">Sulfate ABC transporter substrate-binding protein</fullName>
    </submittedName>
</protein>
<dbReference type="SUPFAM" id="SSF53850">
    <property type="entry name" value="Periplasmic binding protein-like II"/>
    <property type="match status" value="1"/>
</dbReference>
<keyword evidence="6" id="KW-1133">Transmembrane helix</keyword>
<dbReference type="PANTHER" id="PTHR30368">
    <property type="entry name" value="SULFATE-BINDING PROTEIN"/>
    <property type="match status" value="1"/>
</dbReference>
<comment type="subcellular location">
    <subcellularLocation>
        <location evidence="1">Periplasm</location>
    </subcellularLocation>
</comment>
<evidence type="ECO:0000256" key="1">
    <source>
        <dbReference type="ARBA" id="ARBA00004418"/>
    </source>
</evidence>
<feature type="transmembrane region" description="Helical" evidence="6">
    <location>
        <begin position="45"/>
        <end position="65"/>
    </location>
</feature>
<evidence type="ECO:0000256" key="4">
    <source>
        <dbReference type="ARBA" id="ARBA00022729"/>
    </source>
</evidence>
<dbReference type="Gene3D" id="3.40.190.10">
    <property type="entry name" value="Periplasmic binding protein-like II"/>
    <property type="match status" value="2"/>
</dbReference>
<comment type="similarity">
    <text evidence="2">Belongs to the prokaryotic sulfate-binding protein family.</text>
</comment>
<sequence length="395" mass="44416">MKQWLRTSHSVRRLIKLVQIYTIRTVQATKNLHLRLIRSCLHRRYSWSLISLFLIGVSLSVAMTACSSQNTDNAGSVNSTAKDNVKLTLVSYSVTSEAYKQIIPKFIEQWKKEHQQDVTFEESYEGSGSQALAVIDGLEADVVHLSLALDVQKLVEAGLIQQGWEKEAPNDAIVTQSVGAIATRENNPKNIKTWTDLTQNQMQLITPNPKTSGGARWNFIGLWGSAIKTGKNEAQALNFISDVYQHVPVLPKTARNATELFFKKGQGDALINYENEMILSAQNGEKFSYVVPDVNISIDNPVAIVDTNVDKHGTRLVAEAFVKFLYTPDAQREFVKLGFRPVNVTIAKEVESKYPKIKTLFKVQDLGGWEKIQKQFFNEGAIFDQIKTKIRLKEV</sequence>
<dbReference type="Proteomes" id="UP000606396">
    <property type="component" value="Unassembled WGS sequence"/>
</dbReference>
<keyword evidence="3" id="KW-0813">Transport</keyword>
<dbReference type="RefSeq" id="WP_190952329.1">
    <property type="nucleotide sequence ID" value="NZ_JACJTC010000031.1"/>
</dbReference>
<proteinExistence type="inferred from homology"/>
<keyword evidence="4" id="KW-0732">Signal</keyword>
<keyword evidence="6" id="KW-0812">Transmembrane</keyword>
<dbReference type="InterPro" id="IPR005669">
    <property type="entry name" value="Thiosulph/SO4-bd"/>
</dbReference>
<name>A0ABR8HIV7_NOSPU</name>
<evidence type="ECO:0000313" key="7">
    <source>
        <dbReference type="EMBL" id="MBD2615776.1"/>
    </source>
</evidence>
<dbReference type="CDD" id="cd01005">
    <property type="entry name" value="PBP2_CysP"/>
    <property type="match status" value="1"/>
</dbReference>